<dbReference type="PANTHER" id="PTHR13370">
    <property type="entry name" value="RNA METHYLASE-RELATED"/>
    <property type="match status" value="1"/>
</dbReference>
<dbReference type="Proteomes" id="UP001182908">
    <property type="component" value="Chromosome"/>
</dbReference>
<dbReference type="InterPro" id="IPR002941">
    <property type="entry name" value="DNA_methylase_N4/N6"/>
</dbReference>
<dbReference type="Pfam" id="PF01555">
    <property type="entry name" value="N6_N4_Mtase"/>
    <property type="match status" value="1"/>
</dbReference>
<evidence type="ECO:0000256" key="2">
    <source>
        <dbReference type="ARBA" id="ARBA00022603"/>
    </source>
</evidence>
<dbReference type="GO" id="GO:0003677">
    <property type="term" value="F:DNA binding"/>
    <property type="evidence" value="ECO:0007669"/>
    <property type="project" value="InterPro"/>
</dbReference>
<dbReference type="EMBL" id="CP133592">
    <property type="protein sequence ID" value="WMW24352.1"/>
    <property type="molecule type" value="Genomic_DNA"/>
</dbReference>
<evidence type="ECO:0000313" key="6">
    <source>
        <dbReference type="EMBL" id="WMW24352.1"/>
    </source>
</evidence>
<organism evidence="6 7">
    <name type="scientific">Methanolobus sediminis</name>
    <dbReference type="NCBI Taxonomy" id="3072978"/>
    <lineage>
        <taxon>Archaea</taxon>
        <taxon>Methanobacteriati</taxon>
        <taxon>Methanobacteriota</taxon>
        <taxon>Stenosarchaea group</taxon>
        <taxon>Methanomicrobia</taxon>
        <taxon>Methanosarcinales</taxon>
        <taxon>Methanosarcinaceae</taxon>
        <taxon>Methanolobus</taxon>
    </lineage>
</organism>
<dbReference type="PANTHER" id="PTHR13370:SF3">
    <property type="entry name" value="TRNA (GUANINE(10)-N2)-METHYLTRANSFERASE HOMOLOG"/>
    <property type="match status" value="1"/>
</dbReference>
<dbReference type="Gene3D" id="3.40.50.150">
    <property type="entry name" value="Vaccinia Virus protein VP39"/>
    <property type="match status" value="1"/>
</dbReference>
<evidence type="ECO:0000259" key="5">
    <source>
        <dbReference type="Pfam" id="PF01555"/>
    </source>
</evidence>
<dbReference type="GO" id="GO:0009007">
    <property type="term" value="F:site-specific DNA-methyltransferase (adenine-specific) activity"/>
    <property type="evidence" value="ECO:0007669"/>
    <property type="project" value="TreeGrafter"/>
</dbReference>
<dbReference type="GeneID" id="84232980"/>
<reference evidence="6 7" key="1">
    <citation type="submission" date="2023-08" db="EMBL/GenBank/DDBJ databases">
        <title>Methanolobus mangrovi sp. nov. and Methanolobus sediminis sp. nov, two novel methylotrophic methanogens isolated from mangrove sediments in China.</title>
        <authorList>
            <person name="Zhou J."/>
        </authorList>
    </citation>
    <scope>NUCLEOTIDE SEQUENCE [LARGE SCALE GENOMIC DNA]</scope>
    <source>
        <strain evidence="6 7">FTZ6</strain>
    </source>
</reference>
<dbReference type="RefSeq" id="WP_309310165.1">
    <property type="nucleotide sequence ID" value="NZ_CP133592.1"/>
</dbReference>
<dbReference type="GO" id="GO:0015667">
    <property type="term" value="F:site-specific DNA-methyltransferase (cytosine-N4-specific) activity"/>
    <property type="evidence" value="ECO:0007669"/>
    <property type="project" value="UniProtKB-EC"/>
</dbReference>
<dbReference type="PROSITE" id="PS00092">
    <property type="entry name" value="N6_MTASE"/>
    <property type="match status" value="1"/>
</dbReference>
<evidence type="ECO:0000256" key="3">
    <source>
        <dbReference type="ARBA" id="ARBA00022679"/>
    </source>
</evidence>
<comment type="catalytic activity">
    <reaction evidence="4">
        <text>a 2'-deoxycytidine in DNA + S-adenosyl-L-methionine = an N(4)-methyl-2'-deoxycytidine in DNA + S-adenosyl-L-homocysteine + H(+)</text>
        <dbReference type="Rhea" id="RHEA:16857"/>
        <dbReference type="Rhea" id="RHEA-COMP:11369"/>
        <dbReference type="Rhea" id="RHEA-COMP:13674"/>
        <dbReference type="ChEBI" id="CHEBI:15378"/>
        <dbReference type="ChEBI" id="CHEBI:57856"/>
        <dbReference type="ChEBI" id="CHEBI:59789"/>
        <dbReference type="ChEBI" id="CHEBI:85452"/>
        <dbReference type="ChEBI" id="CHEBI:137933"/>
        <dbReference type="EC" id="2.1.1.113"/>
    </reaction>
</comment>
<name>A0AA51UIW3_9EURY</name>
<gene>
    <name evidence="6" type="ORF">RE474_09645</name>
</gene>
<dbReference type="InterPro" id="IPR029063">
    <property type="entry name" value="SAM-dependent_MTases_sf"/>
</dbReference>
<dbReference type="PRINTS" id="PR00508">
    <property type="entry name" value="S21N4MTFRASE"/>
</dbReference>
<feature type="domain" description="DNA methylase N-4/N-6" evidence="5">
    <location>
        <begin position="131"/>
        <end position="202"/>
    </location>
</feature>
<evidence type="ECO:0000313" key="7">
    <source>
        <dbReference type="Proteomes" id="UP001182908"/>
    </source>
</evidence>
<dbReference type="KEGG" id="mseb:RE474_09645"/>
<dbReference type="GO" id="GO:0032259">
    <property type="term" value="P:methylation"/>
    <property type="evidence" value="ECO:0007669"/>
    <property type="project" value="UniProtKB-KW"/>
</dbReference>
<keyword evidence="4" id="KW-0680">Restriction system</keyword>
<dbReference type="InterPro" id="IPR002052">
    <property type="entry name" value="DNA_methylase_N6_adenine_CS"/>
</dbReference>
<accession>A0AA51UIW3</accession>
<evidence type="ECO:0000256" key="4">
    <source>
        <dbReference type="RuleBase" id="RU362026"/>
    </source>
</evidence>
<dbReference type="AlphaFoldDB" id="A0AA51UIW3"/>
<keyword evidence="7" id="KW-1185">Reference proteome</keyword>
<dbReference type="GO" id="GO:0008170">
    <property type="term" value="F:N-methyltransferase activity"/>
    <property type="evidence" value="ECO:0007669"/>
    <property type="project" value="InterPro"/>
</dbReference>
<dbReference type="InterPro" id="IPR001091">
    <property type="entry name" value="RM_Methyltransferase"/>
</dbReference>
<keyword evidence="4" id="KW-0949">S-adenosyl-L-methionine</keyword>
<comment type="similarity">
    <text evidence="1 4">Belongs to the N(4)/N(6)-methyltransferase family.</text>
</comment>
<dbReference type="GO" id="GO:0005737">
    <property type="term" value="C:cytoplasm"/>
    <property type="evidence" value="ECO:0007669"/>
    <property type="project" value="TreeGrafter"/>
</dbReference>
<keyword evidence="3 6" id="KW-0808">Transferase</keyword>
<dbReference type="GO" id="GO:0009307">
    <property type="term" value="P:DNA restriction-modification system"/>
    <property type="evidence" value="ECO:0007669"/>
    <property type="project" value="UniProtKB-KW"/>
</dbReference>
<proteinExistence type="inferred from homology"/>
<evidence type="ECO:0000256" key="1">
    <source>
        <dbReference type="ARBA" id="ARBA00006594"/>
    </source>
</evidence>
<sequence>MLQLEYKIGDCLDLMREFPDNHFDLLLTDPPYGIGENTFRVNNRSKLAKTTDYGSFDWDIKVSREVIEEMVRVSKNQIIFGGNYYADWLPASSCWIVWNKDNTGCFADCELAWTSFNTAVRMYRYRWNGMIQENMAKKEKRVHPAQKPIELFKWILENYSNPGDLVLDPFLGSGTTLRACRETNRNCIGFEKNPEYEQLIKERAMLSTPYLESFA</sequence>
<protein>
    <recommendedName>
        <fullName evidence="4">Type II methyltransferase</fullName>
        <ecNumber evidence="4">2.1.1.113</ecNumber>
    </recommendedName>
    <alternativeName>
        <fullName evidence="4">N-4 cytosine-specific methyltransferase</fullName>
    </alternativeName>
</protein>
<keyword evidence="2 4" id="KW-0489">Methyltransferase</keyword>
<dbReference type="SUPFAM" id="SSF53335">
    <property type="entry name" value="S-adenosyl-L-methionine-dependent methyltransferases"/>
    <property type="match status" value="1"/>
</dbReference>
<dbReference type="EC" id="2.1.1.113" evidence="4"/>
<dbReference type="REBASE" id="756944">
    <property type="entry name" value="M.MspFTZ6ORF9645P"/>
</dbReference>